<reference evidence="3" key="1">
    <citation type="submission" date="2017-03" db="EMBL/GenBank/DDBJ databases">
        <title>Phytopthora megakarya and P. palmivora, two closely related causual agents of cacao black pod achieved similar genome size and gene model numbers by different mechanisms.</title>
        <authorList>
            <person name="Ali S."/>
            <person name="Shao J."/>
            <person name="Larry D.J."/>
            <person name="Kronmiller B."/>
            <person name="Shen D."/>
            <person name="Strem M.D."/>
            <person name="Melnick R.L."/>
            <person name="Guiltinan M.J."/>
            <person name="Tyler B.M."/>
            <person name="Meinhardt L.W."/>
            <person name="Bailey B.A."/>
        </authorList>
    </citation>
    <scope>NUCLEOTIDE SEQUENCE [LARGE SCALE GENOMIC DNA]</scope>
    <source>
        <strain evidence="3">zdho120</strain>
    </source>
</reference>
<evidence type="ECO:0000313" key="2">
    <source>
        <dbReference type="EMBL" id="OWZ03057.1"/>
    </source>
</evidence>
<keyword evidence="3" id="KW-1185">Reference proteome</keyword>
<accession>A0A225VE18</accession>
<feature type="compositionally biased region" description="Polar residues" evidence="1">
    <location>
        <begin position="24"/>
        <end position="41"/>
    </location>
</feature>
<dbReference type="EMBL" id="NBNE01005754">
    <property type="protein sequence ID" value="OWZ03057.1"/>
    <property type="molecule type" value="Genomic_DNA"/>
</dbReference>
<feature type="region of interest" description="Disordered" evidence="1">
    <location>
        <begin position="1"/>
        <end position="47"/>
    </location>
</feature>
<sequence>MKKHHGGTASVATPQEQADKTKMKTSSPCASTSGESDTDSGASVEPCWSALSESNTNPASLDIVWNDDLLDTLACMLDDNVEMMHEMES</sequence>
<dbReference type="STRING" id="4795.A0A225VE18"/>
<gene>
    <name evidence="2" type="ORF">PHMEG_00025277</name>
</gene>
<protein>
    <submittedName>
        <fullName evidence="2">Uncharacterized protein</fullName>
    </submittedName>
</protein>
<organism evidence="2 3">
    <name type="scientific">Phytophthora megakarya</name>
    <dbReference type="NCBI Taxonomy" id="4795"/>
    <lineage>
        <taxon>Eukaryota</taxon>
        <taxon>Sar</taxon>
        <taxon>Stramenopiles</taxon>
        <taxon>Oomycota</taxon>
        <taxon>Peronosporomycetes</taxon>
        <taxon>Peronosporales</taxon>
        <taxon>Peronosporaceae</taxon>
        <taxon>Phytophthora</taxon>
    </lineage>
</organism>
<dbReference type="AlphaFoldDB" id="A0A225VE18"/>
<evidence type="ECO:0000256" key="1">
    <source>
        <dbReference type="SAM" id="MobiDB-lite"/>
    </source>
</evidence>
<evidence type="ECO:0000313" key="3">
    <source>
        <dbReference type="Proteomes" id="UP000198211"/>
    </source>
</evidence>
<name>A0A225VE18_9STRA</name>
<dbReference type="Proteomes" id="UP000198211">
    <property type="component" value="Unassembled WGS sequence"/>
</dbReference>
<comment type="caution">
    <text evidence="2">The sequence shown here is derived from an EMBL/GenBank/DDBJ whole genome shotgun (WGS) entry which is preliminary data.</text>
</comment>
<proteinExistence type="predicted"/>